<feature type="region of interest" description="Disordered" evidence="11">
    <location>
        <begin position="561"/>
        <end position="621"/>
    </location>
</feature>
<evidence type="ECO:0000256" key="10">
    <source>
        <dbReference type="PROSITE-ProRule" id="PRU00027"/>
    </source>
</evidence>
<dbReference type="FunFam" id="1.10.10.10:FF:000322">
    <property type="entry name" value="Probable disease resistance protein At1g63360"/>
    <property type="match status" value="1"/>
</dbReference>
<dbReference type="SUPFAM" id="SSF52540">
    <property type="entry name" value="P-loop containing nucleoside triphosphate hydrolases"/>
    <property type="match status" value="1"/>
</dbReference>
<dbReference type="InterPro" id="IPR055414">
    <property type="entry name" value="LRR_R13L4/SHOC2-like"/>
</dbReference>
<evidence type="ECO:0000256" key="9">
    <source>
        <dbReference type="ARBA" id="ARBA00022840"/>
    </source>
</evidence>
<keyword evidence="9" id="KW-0067">ATP-binding</keyword>
<protein>
    <recommendedName>
        <fullName evidence="12">BED-type domain-containing protein</fullName>
    </recommendedName>
</protein>
<dbReference type="Gene3D" id="3.80.10.10">
    <property type="entry name" value="Ribonuclease Inhibitor"/>
    <property type="match status" value="2"/>
</dbReference>
<keyword evidence="5" id="KW-0547">Nucleotide-binding</keyword>
<dbReference type="GO" id="GO:0003677">
    <property type="term" value="F:DNA binding"/>
    <property type="evidence" value="ECO:0007669"/>
    <property type="project" value="InterPro"/>
</dbReference>
<evidence type="ECO:0000256" key="5">
    <source>
        <dbReference type="ARBA" id="ARBA00022741"/>
    </source>
</evidence>
<keyword evidence="2" id="KW-0433">Leucine-rich repeat</keyword>
<evidence type="ECO:0000256" key="2">
    <source>
        <dbReference type="ARBA" id="ARBA00022614"/>
    </source>
</evidence>
<name>A0A6N2KG96_SALVM</name>
<keyword evidence="6 10" id="KW-0863">Zinc-finger</keyword>
<sequence>MEEIIGGTRSDIESSNFKLPKLRYVELRGLPKLKSICSAKLICDSLQVIDVLYCEKLKKMTIFLLLLGNGQPSLPLLLKEYMHKKNGGREEWSGSILTQRMFFVPFNNTDRDFQNATEVELIRIEDCDSMESLVSSSWFLMSQDEEVVPTCVVPNLVNLERISMEGVPPSFMEDDVNQLDLETFNTSELLLSPPEEVPVNQSSISCNDQAGQNLLVNINDTIQQTTRFPPSFPQTMMEGAPPSSVEDDVNLTSNQLDFVTLMSEFPSLPPEEVLVNQSSMLCNDQAGQNMLVDNNDSIQQTTQFPTSFPQTMTAMGGLDGTSSSWINQNGPNWPQTPSSDQQWTNQPAMSNQVPGMLPQPRMNQCSQQFPYQFNQVPITPNQYDPQSSTMLLESSQTLRHQNSFIHQPQPGHVYMTQNATTSQHDGFNQPTPWFQYIPNQGQVDQAYVIPHIDNMQQENLVPLNLGRSTRSQMENPQVHVLQSQNARPNTQQVKRVRPNDQFWQYVEDMNDGKKKCKFCEQKIFAKGTPITRIKWHLSGETGHGVDICAKVPKEVQEAAFLALPHSNKRQKSTPSSSNGNLARMQEGVQGMEQGAGEERIQSHSQAQNAMEDTGEGSFGHDAFQTIPRTEQVQHLERCRSCERPSINQADEPRGDSSQPSDPFCLGHGRYNDQPFVPSVNNDVIMNDVQNIVRGRTEPVEEHDVENSGRLVQPGAGARSSRILKDNTSETRGVPFPTSSNKLVGQAFEENKKVIWSLLMEDKVPTIGIYGMGGVGKTSLLQHIHNELLQRPDICDHVWWVTVSQNFSINRLQNLIAKRVDKHLYLDLSREDDDRHRAAKLSEELRKKQKWILILDDLWDNFELHEVGIPVPLKGCKLITTTRSKRVCQQISCQHKIEVKPLSEVEAWTLFMETLGHEITRAVERIAKAVARECAGLPLGIITLAVSLRGVDKLNEWRSTLKQLGESGYWDMDEKVFRVLRVSCDRLDDGLPLQKCLLYCALFPEDDLIEREELIDFLIDEGMIEEIRRQDAFDKGHTMLDRLEYVCLLDGSQRKWDGSQRKWDGSKSVKMHDLIRDMAIKIQKENSQVLNKAGAKLEELPDAKEWAENLTIVSLMQNKFIQIPPCHSPMCPNLSTLLLRQNQHLRFIADSFFKQLHGLKVLDLSRTGIKNLPDSVSDLVTLTTLLLKGCHMLRNVPSLKKLTALKRLDLWYTNLEKMPQGMECLTNLRYLRMSGCGKKKFPSGILPKLSHLQVLVLEECIDRRRYGSIIVKGKEVGSLRNLETLVCQFKGLSDFMEYHGCWNGIRSLCTYQISIGWMENLWIKNDLNNPLFSISKTVFLGNLSINRERDFQVKLLNDIQRLVCECIDARSLCDVWPLENASELEIIYIRDCDRMESSVSSSWFSSAPSYKLIFSSLREFDCYRCRNMKNLFPLVLLPNLVNLESIRVSDCVKMEEIVGERRSDEESSEFKLPNLRHVVLSNLPELKSICSAKLICDSLERIVVADCGKMEELIGGTRSDEEGVMGEKSSTEFKLLNLRNMELKRLPELKRICRLSMKMEELIGGRRSDEEGVMGEKSSTEFKLLNLRHVELSKLPELKSICSGKLICDSLKWIVVADCGKMEELIGGRRSDEEGVMGEKSSTEFKLLNLRHVELSKLPELKRICSGKLICDSLEMIVVADCGKMEELIGGRRSDEEGVMGEKSSTEFKLPNLRHVELRANRRRRSDEEGVMGEKSSTEFKLLNLRHVELSKLPELKSICSGKLICDSLERIVVADCAKLEELIGGRRSDEEGVMGEKSSTEFKLLNLRHVELSKLPELKSICSGKLICDSLERIVVADCVKLEELIGGGRSDEEGVMGEKSSTEFKLPNLRHVELRKLPQLKSICSAKLICDSLEIIVVGHCAKMEELIGGTRTNEEGVMGEKSNTEFKLLNLRHVELSKLPELKSICSGKLICDSLERIVVADCAKLEELIGGRRSDEEGVMGEKSSTEFKLLNLRHVELGKLPELKSICSGKLICDSLERIVVVDCAKLEELIGGGRSDEEGVMGEKSSTEFKLLNLRHVELRKLPELKRICSGKLICDSLERIVVADCGKMEELIGGTRSDEEGVMGEKSSTEFKLLNLRNMELKRLPELKRICSAKLICDSLERIVVADCGKMEELIGGRRSDEEGVMGEKSSTEFKLLNLRHVELVYRIEEHLQWKVDLRFS</sequence>
<dbReference type="EMBL" id="CAADRP010000369">
    <property type="protein sequence ID" value="VFU27497.1"/>
    <property type="molecule type" value="Genomic_DNA"/>
</dbReference>
<dbReference type="InterPro" id="IPR050905">
    <property type="entry name" value="Plant_NBS-LRR"/>
</dbReference>
<evidence type="ECO:0000256" key="6">
    <source>
        <dbReference type="ARBA" id="ARBA00022771"/>
    </source>
</evidence>
<dbReference type="GO" id="GO:0005524">
    <property type="term" value="F:ATP binding"/>
    <property type="evidence" value="ECO:0007669"/>
    <property type="project" value="UniProtKB-KW"/>
</dbReference>
<dbReference type="Pfam" id="PF23598">
    <property type="entry name" value="LRR_14"/>
    <property type="match status" value="1"/>
</dbReference>
<keyword evidence="3" id="KW-0479">Metal-binding</keyword>
<keyword evidence="4" id="KW-0677">Repeat</keyword>
<dbReference type="Gene3D" id="3.40.50.300">
    <property type="entry name" value="P-loop containing nucleotide triphosphate hydrolases"/>
    <property type="match status" value="1"/>
</dbReference>
<dbReference type="PANTHER" id="PTHR33463">
    <property type="entry name" value="NB-ARC DOMAIN-CONTAINING PROTEIN-RELATED"/>
    <property type="match status" value="1"/>
</dbReference>
<dbReference type="InterPro" id="IPR032675">
    <property type="entry name" value="LRR_dom_sf"/>
</dbReference>
<comment type="similarity">
    <text evidence="1">Belongs to the disease resistance NB-LRR family.</text>
</comment>
<organism evidence="13">
    <name type="scientific">Salix viminalis</name>
    <name type="common">Common osier</name>
    <name type="synonym">Basket willow</name>
    <dbReference type="NCBI Taxonomy" id="40686"/>
    <lineage>
        <taxon>Eukaryota</taxon>
        <taxon>Viridiplantae</taxon>
        <taxon>Streptophyta</taxon>
        <taxon>Embryophyta</taxon>
        <taxon>Tracheophyta</taxon>
        <taxon>Spermatophyta</taxon>
        <taxon>Magnoliopsida</taxon>
        <taxon>eudicotyledons</taxon>
        <taxon>Gunneridae</taxon>
        <taxon>Pentapetalae</taxon>
        <taxon>rosids</taxon>
        <taxon>fabids</taxon>
        <taxon>Malpighiales</taxon>
        <taxon>Salicaceae</taxon>
        <taxon>Saliceae</taxon>
        <taxon>Salix</taxon>
    </lineage>
</organism>
<keyword evidence="8" id="KW-0862">Zinc</keyword>
<dbReference type="GO" id="GO:0008270">
    <property type="term" value="F:zinc ion binding"/>
    <property type="evidence" value="ECO:0007669"/>
    <property type="project" value="UniProtKB-KW"/>
</dbReference>
<evidence type="ECO:0000256" key="3">
    <source>
        <dbReference type="ARBA" id="ARBA00022723"/>
    </source>
</evidence>
<dbReference type="GO" id="GO:0043531">
    <property type="term" value="F:ADP binding"/>
    <property type="evidence" value="ECO:0007669"/>
    <property type="project" value="InterPro"/>
</dbReference>
<dbReference type="SUPFAM" id="SSF52047">
    <property type="entry name" value="RNI-like"/>
    <property type="match status" value="1"/>
</dbReference>
<dbReference type="Pfam" id="PF23559">
    <property type="entry name" value="WHD_DRP"/>
    <property type="match status" value="1"/>
</dbReference>
<evidence type="ECO:0000313" key="13">
    <source>
        <dbReference type="EMBL" id="VFU27497.1"/>
    </source>
</evidence>
<evidence type="ECO:0000259" key="12">
    <source>
        <dbReference type="PROSITE" id="PS50808"/>
    </source>
</evidence>
<dbReference type="FunFam" id="3.40.50.300:FF:001091">
    <property type="entry name" value="Probable disease resistance protein At1g61300"/>
    <property type="match status" value="1"/>
</dbReference>
<dbReference type="InterPro" id="IPR002182">
    <property type="entry name" value="NB-ARC"/>
</dbReference>
<dbReference type="InterPro" id="IPR042197">
    <property type="entry name" value="Apaf_helical"/>
</dbReference>
<dbReference type="InterPro" id="IPR003656">
    <property type="entry name" value="Znf_BED"/>
</dbReference>
<dbReference type="InterPro" id="IPR027417">
    <property type="entry name" value="P-loop_NTPase"/>
</dbReference>
<feature type="region of interest" description="Disordered" evidence="11">
    <location>
        <begin position="644"/>
        <end position="668"/>
    </location>
</feature>
<evidence type="ECO:0000256" key="8">
    <source>
        <dbReference type="ARBA" id="ARBA00022833"/>
    </source>
</evidence>
<dbReference type="PROSITE" id="PS50808">
    <property type="entry name" value="ZF_BED"/>
    <property type="match status" value="1"/>
</dbReference>
<dbReference type="Gene3D" id="1.10.10.10">
    <property type="entry name" value="Winged helix-like DNA-binding domain superfamily/Winged helix DNA-binding domain"/>
    <property type="match status" value="1"/>
</dbReference>
<evidence type="ECO:0000256" key="11">
    <source>
        <dbReference type="SAM" id="MobiDB-lite"/>
    </source>
</evidence>
<evidence type="ECO:0000256" key="4">
    <source>
        <dbReference type="ARBA" id="ARBA00022737"/>
    </source>
</evidence>
<dbReference type="InterPro" id="IPR036388">
    <property type="entry name" value="WH-like_DNA-bd_sf"/>
</dbReference>
<dbReference type="InterPro" id="IPR058922">
    <property type="entry name" value="WHD_DRP"/>
</dbReference>
<feature type="region of interest" description="Disordered" evidence="11">
    <location>
        <begin position="698"/>
        <end position="719"/>
    </location>
</feature>
<evidence type="ECO:0000256" key="1">
    <source>
        <dbReference type="ARBA" id="ARBA00008894"/>
    </source>
</evidence>
<feature type="domain" description="BED-type" evidence="12">
    <location>
        <begin position="497"/>
        <end position="555"/>
    </location>
</feature>
<dbReference type="PRINTS" id="PR00364">
    <property type="entry name" value="DISEASERSIST"/>
</dbReference>
<dbReference type="GO" id="GO:0006952">
    <property type="term" value="P:defense response"/>
    <property type="evidence" value="ECO:0007669"/>
    <property type="project" value="UniProtKB-KW"/>
</dbReference>
<keyword evidence="7" id="KW-0611">Plant defense</keyword>
<proteinExistence type="inferred from homology"/>
<evidence type="ECO:0000256" key="7">
    <source>
        <dbReference type="ARBA" id="ARBA00022821"/>
    </source>
</evidence>
<accession>A0A6N2KG96</accession>
<dbReference type="Gene3D" id="1.10.8.430">
    <property type="entry name" value="Helical domain of apoptotic protease-activating factors"/>
    <property type="match status" value="1"/>
</dbReference>
<dbReference type="Pfam" id="PF00931">
    <property type="entry name" value="NB-ARC"/>
    <property type="match status" value="1"/>
</dbReference>
<dbReference type="SUPFAM" id="SSF52058">
    <property type="entry name" value="L domain-like"/>
    <property type="match status" value="1"/>
</dbReference>
<reference evidence="13" key="1">
    <citation type="submission" date="2019-03" db="EMBL/GenBank/DDBJ databases">
        <authorList>
            <person name="Mank J."/>
            <person name="Almeida P."/>
        </authorList>
    </citation>
    <scope>NUCLEOTIDE SEQUENCE</scope>
    <source>
        <strain evidence="13">78183</strain>
    </source>
</reference>
<dbReference type="PANTHER" id="PTHR33463:SF187">
    <property type="entry name" value="AND NB-ARC DOMAIN DISEASE RESISTANCE PROTEIN, PUTATIVE-RELATED"/>
    <property type="match status" value="1"/>
</dbReference>
<gene>
    <name evidence="13" type="ORF">SVIM_LOCUS83014</name>
</gene>